<evidence type="ECO:0000313" key="2">
    <source>
        <dbReference type="Proteomes" id="UP000008311"/>
    </source>
</evidence>
<dbReference type="InParanoid" id="B9T8K0"/>
<evidence type="ECO:0000313" key="1">
    <source>
        <dbReference type="EMBL" id="EEF27815.1"/>
    </source>
</evidence>
<keyword evidence="2" id="KW-1185">Reference proteome</keyword>
<proteinExistence type="predicted"/>
<name>B9T8K0_RICCO</name>
<accession>B9T8K0</accession>
<dbReference type="Proteomes" id="UP000008311">
    <property type="component" value="Unassembled WGS sequence"/>
</dbReference>
<dbReference type="AlphaFoldDB" id="B9T8K0"/>
<dbReference type="EMBL" id="EQ975089">
    <property type="protein sequence ID" value="EEF27815.1"/>
    <property type="molecule type" value="Genomic_DNA"/>
</dbReference>
<organism evidence="1 2">
    <name type="scientific">Ricinus communis</name>
    <name type="common">Castor bean</name>
    <dbReference type="NCBI Taxonomy" id="3988"/>
    <lineage>
        <taxon>Eukaryota</taxon>
        <taxon>Viridiplantae</taxon>
        <taxon>Streptophyta</taxon>
        <taxon>Embryophyta</taxon>
        <taxon>Tracheophyta</taxon>
        <taxon>Spermatophyta</taxon>
        <taxon>Magnoliopsida</taxon>
        <taxon>eudicotyledons</taxon>
        <taxon>Gunneridae</taxon>
        <taxon>Pentapetalae</taxon>
        <taxon>rosids</taxon>
        <taxon>fabids</taxon>
        <taxon>Malpighiales</taxon>
        <taxon>Euphorbiaceae</taxon>
        <taxon>Acalyphoideae</taxon>
        <taxon>Acalypheae</taxon>
        <taxon>Ricinus</taxon>
    </lineage>
</organism>
<protein>
    <submittedName>
        <fullName evidence="1">Uncharacterized protein</fullName>
    </submittedName>
</protein>
<reference evidence="2" key="1">
    <citation type="journal article" date="2010" name="Nat. Biotechnol.">
        <title>Draft genome sequence of the oilseed species Ricinus communis.</title>
        <authorList>
            <person name="Chan A.P."/>
            <person name="Crabtree J."/>
            <person name="Zhao Q."/>
            <person name="Lorenzi H."/>
            <person name="Orvis J."/>
            <person name="Puiu D."/>
            <person name="Melake-Berhan A."/>
            <person name="Jones K.M."/>
            <person name="Redman J."/>
            <person name="Chen G."/>
            <person name="Cahoon E.B."/>
            <person name="Gedil M."/>
            <person name="Stanke M."/>
            <person name="Haas B.J."/>
            <person name="Wortman J.R."/>
            <person name="Fraser-Liggett C.M."/>
            <person name="Ravel J."/>
            <person name="Rabinowicz P.D."/>
        </authorList>
    </citation>
    <scope>NUCLEOTIDE SEQUENCE [LARGE SCALE GENOMIC DNA]</scope>
    <source>
        <strain evidence="2">cv. Hale</strain>
    </source>
</reference>
<sequence>MAVLVRLLLETSSKSLMSLGEMVEGRYLKMVSFLLLLLIKLQAQAFNRRRSIRLGRLICSSSLFLATLPALSPLI</sequence>
<feature type="non-terminal residue" evidence="1">
    <location>
        <position position="75"/>
    </location>
</feature>
<gene>
    <name evidence="1" type="ORF">RCOM_0451300</name>
</gene>